<keyword evidence="8" id="KW-0472">Membrane</keyword>
<dbReference type="Pfam" id="PF00271">
    <property type="entry name" value="Helicase_C"/>
    <property type="match status" value="1"/>
</dbReference>
<dbReference type="OrthoDB" id="2507344at2759"/>
<dbReference type="GO" id="GO:0000724">
    <property type="term" value="P:double-strand break repair via homologous recombination"/>
    <property type="evidence" value="ECO:0007669"/>
    <property type="project" value="TreeGrafter"/>
</dbReference>
<keyword evidence="6" id="KW-0863">Zinc-finger</keyword>
<feature type="domain" description="C2H2-type" evidence="9">
    <location>
        <begin position="361"/>
        <end position="393"/>
    </location>
</feature>
<keyword evidence="13" id="KW-1185">Reference proteome</keyword>
<organism evidence="12 13">
    <name type="scientific">Gymnopus androsaceus JB14</name>
    <dbReference type="NCBI Taxonomy" id="1447944"/>
    <lineage>
        <taxon>Eukaryota</taxon>
        <taxon>Fungi</taxon>
        <taxon>Dikarya</taxon>
        <taxon>Basidiomycota</taxon>
        <taxon>Agaricomycotina</taxon>
        <taxon>Agaricomycetes</taxon>
        <taxon>Agaricomycetidae</taxon>
        <taxon>Agaricales</taxon>
        <taxon>Marasmiineae</taxon>
        <taxon>Omphalotaceae</taxon>
        <taxon>Gymnopus</taxon>
    </lineage>
</organism>
<dbReference type="GO" id="GO:0009378">
    <property type="term" value="F:four-way junction helicase activity"/>
    <property type="evidence" value="ECO:0007669"/>
    <property type="project" value="TreeGrafter"/>
</dbReference>
<evidence type="ECO:0000256" key="5">
    <source>
        <dbReference type="ARBA" id="ARBA00034808"/>
    </source>
</evidence>
<dbReference type="InterPro" id="IPR027417">
    <property type="entry name" value="P-loop_NTPase"/>
</dbReference>
<evidence type="ECO:0000313" key="13">
    <source>
        <dbReference type="Proteomes" id="UP000799118"/>
    </source>
</evidence>
<keyword evidence="8" id="KW-0812">Transmembrane</keyword>
<dbReference type="GO" id="GO:0003676">
    <property type="term" value="F:nucleic acid binding"/>
    <property type="evidence" value="ECO:0007669"/>
    <property type="project" value="InterPro"/>
</dbReference>
<dbReference type="GO" id="GO:0005524">
    <property type="term" value="F:ATP binding"/>
    <property type="evidence" value="ECO:0007669"/>
    <property type="project" value="UniProtKB-KW"/>
</dbReference>
<evidence type="ECO:0000259" key="9">
    <source>
        <dbReference type="PROSITE" id="PS50157"/>
    </source>
</evidence>
<comment type="catalytic activity">
    <reaction evidence="4">
        <text>Couples ATP hydrolysis with the unwinding of duplex DNA by translocating in the 3'-5' direction.</text>
        <dbReference type="EC" id="5.6.2.4"/>
    </reaction>
</comment>
<dbReference type="PANTHER" id="PTHR13710">
    <property type="entry name" value="DNA HELICASE RECQ FAMILY MEMBER"/>
    <property type="match status" value="1"/>
</dbReference>
<dbReference type="InterPro" id="IPR001650">
    <property type="entry name" value="Helicase_C-like"/>
</dbReference>
<dbReference type="PROSITE" id="PS51194">
    <property type="entry name" value="HELICASE_CTER"/>
    <property type="match status" value="1"/>
</dbReference>
<protein>
    <recommendedName>
        <fullName evidence="5">DNA 3'-5' helicase</fullName>
        <ecNumber evidence="5">5.6.2.4</ecNumber>
    </recommendedName>
</protein>
<evidence type="ECO:0000256" key="8">
    <source>
        <dbReference type="SAM" id="Phobius"/>
    </source>
</evidence>
<keyword evidence="3" id="KW-0067">ATP-binding</keyword>
<dbReference type="PANTHER" id="PTHR13710:SF154">
    <property type="entry name" value="RECQ HELICASE, PUTATIVE (AFU_ORTHOLOGUE AFUA_6G14720)-RELATED"/>
    <property type="match status" value="1"/>
</dbReference>
<feature type="domain" description="Helicase C-terminal" evidence="11">
    <location>
        <begin position="1356"/>
        <end position="1522"/>
    </location>
</feature>
<dbReference type="SUPFAM" id="SSF52540">
    <property type="entry name" value="P-loop containing nucleoside triphosphate hydrolases"/>
    <property type="match status" value="1"/>
</dbReference>
<sequence>MGKFRCTLSGCAYPTASTKASHSQTYHYGVKVFYKGSIVQVNRVNGILICPCGNPSHNRRNVEKFKKIFVDFTEDHPIDQDDLGLKYADPYPELYVDPRSGNSATPPSPAEMSSRFSSLDVASCSTPSNVMSPGPSAIPNAVSSTLPESLPMDIDDDPSELVEEGDDQQWGTMETFGDIVDEEDVNLWDSHAMDVDQPKDIQEDIVMEPQSAVDLVEPSSSDEEESEDPEPDVPSISVPPNPSDEIKQSLIQKYAPLPGDSNVEAAREYLLGHKIIVDPIQQWSICLECRRPINWTLIYGHRRDEHHSRSSRLAHIASAFVEYPSENQILEKLILLKADKPSPYSLRQIPPVEGLDVESRVKCLFEGCGKIYSSAKSFKKHWRITDSHSGERRSTIVEVHPLGGMMFSQQYIEIMSSPRDLESDEAFQQLMAYSKESGIGNPPTTGGPAQKASAMSDIYNEFKWHDIIEGAVFEDIRLSALLPVPSVDPVYDRIVQGVYDYYWGIVPQLENLGTTVRRWIRSVREADIKSVPFLFLIRNLENPIPHFPIILHPTAKAALMVLKDHVKTEPAKDHVGEYKLQLTLAIHEAVWSFLSNPSKEFLANRQFCPLLRFFVASHILDEYGTLGSILQVTPRISRVQWCFRATGCNIVILRKHEFDDDEFKTYEILVKKYLMDGPNTAFTTMRETKNRFDRVIASLPMISRFSWDHSYKVISMDGSPIPVQTLLDSWQSCLVDLSVAVDKLFRSFDYDSILSIIDAKLIPLPEEAPNWLSDSRSKYDYLYSFLEEDRNQLKPFRQQFLKFLVNDRSLFNRANGKIYPITNAIWGWFADLQDVVNLMWYLSHVTSPGTGRGKEWENIYYANHPSHAKNLHCMNGMPAYECRYGKNQAVKGHSDCILRTPAWQVMRYTILVLTCSYYAAAHIGNSVGMKREYCNNYLYHAFLRYGRPMTSSDYSKYLMQITQSTIGLSLGLRDYRQLDTALLNQLARLSLEKADQVDLEVEEMHEMSGHSAQTARTHYGVSSTESTAHISSDLVASQQRKALIWQGAIGFIHPRLRSKAADIPSTELGITFSPDVMHQVLRPMFKSIAEDSTKIVTSAIRDAVSELKGYFQGTLTSGIHQFLEISTGGGVIPSFPAPVIRVPPGLKIVIHKTFFPHLETFEFTCPQQAEAIGSVLTEDHTFIVLPTGGGKSLAFLAAPVVKPACYVVILPLISLLHDMKRRADLFQGYQTVIWMENDFDFSKPGLILVPAHEAGTDQFRNWMQLEGTQKHIKRIFIDECHHIITDIAFRECFARLVFLTALGIPYTFLSATLRPMDMPQILQILHISSDAPVREIRAFTARLNHIYSHEKVHSDNLDNAVLSWVQPRQQLEGHNRALIYISSRAECERIAGKLGTEFFHSKMTKERKAKIAQKWRDGFEYSDRILVATSAFGEGIDWPSVAWVLSINPFGIICLIQWEGRAGRDGSPVECHTLFTRLPKLNVWQDPKGDPKGIVALIKRLTGGECIRLSHESLDREVHTCSALAGARLCQNCSTR</sequence>
<dbReference type="Gene3D" id="3.40.50.300">
    <property type="entry name" value="P-loop containing nucleotide triphosphate hydrolases"/>
    <property type="match status" value="2"/>
</dbReference>
<evidence type="ECO:0000256" key="2">
    <source>
        <dbReference type="ARBA" id="ARBA00022741"/>
    </source>
</evidence>
<dbReference type="InterPro" id="IPR014001">
    <property type="entry name" value="Helicase_ATP-bd"/>
</dbReference>
<evidence type="ECO:0000256" key="7">
    <source>
        <dbReference type="SAM" id="MobiDB-lite"/>
    </source>
</evidence>
<keyword evidence="6" id="KW-0479">Metal-binding</keyword>
<evidence type="ECO:0000256" key="1">
    <source>
        <dbReference type="ARBA" id="ARBA00005446"/>
    </source>
</evidence>
<dbReference type="EMBL" id="ML770205">
    <property type="protein sequence ID" value="KAE9384168.1"/>
    <property type="molecule type" value="Genomic_DNA"/>
</dbReference>
<dbReference type="GO" id="GO:0005694">
    <property type="term" value="C:chromosome"/>
    <property type="evidence" value="ECO:0007669"/>
    <property type="project" value="TreeGrafter"/>
</dbReference>
<gene>
    <name evidence="12" type="ORF">BT96DRAFT_1008350</name>
</gene>
<evidence type="ECO:0000256" key="3">
    <source>
        <dbReference type="ARBA" id="ARBA00022840"/>
    </source>
</evidence>
<evidence type="ECO:0000259" key="11">
    <source>
        <dbReference type="PROSITE" id="PS51194"/>
    </source>
</evidence>
<evidence type="ECO:0000313" key="12">
    <source>
        <dbReference type="EMBL" id="KAE9384168.1"/>
    </source>
</evidence>
<dbReference type="PROSITE" id="PS51192">
    <property type="entry name" value="HELICASE_ATP_BIND_1"/>
    <property type="match status" value="1"/>
</dbReference>
<feature type="region of interest" description="Disordered" evidence="7">
    <location>
        <begin position="213"/>
        <end position="244"/>
    </location>
</feature>
<dbReference type="InterPro" id="IPR013087">
    <property type="entry name" value="Znf_C2H2_type"/>
</dbReference>
<reference evidence="12" key="1">
    <citation type="journal article" date="2019" name="Environ. Microbiol.">
        <title>Fungal ecological strategies reflected in gene transcription - a case study of two litter decomposers.</title>
        <authorList>
            <person name="Barbi F."/>
            <person name="Kohler A."/>
            <person name="Barry K."/>
            <person name="Baskaran P."/>
            <person name="Daum C."/>
            <person name="Fauchery L."/>
            <person name="Ihrmark K."/>
            <person name="Kuo A."/>
            <person name="LaButti K."/>
            <person name="Lipzen A."/>
            <person name="Morin E."/>
            <person name="Grigoriev I.V."/>
            <person name="Henrissat B."/>
            <person name="Lindahl B."/>
            <person name="Martin F."/>
        </authorList>
    </citation>
    <scope>NUCLEOTIDE SEQUENCE</scope>
    <source>
        <strain evidence="12">JB14</strain>
    </source>
</reference>
<proteinExistence type="inferred from homology"/>
<name>A0A6A4GFC6_9AGAR</name>
<evidence type="ECO:0000256" key="6">
    <source>
        <dbReference type="PROSITE-ProRule" id="PRU00042"/>
    </source>
</evidence>
<dbReference type="Pfam" id="PF00270">
    <property type="entry name" value="DEAD"/>
    <property type="match status" value="1"/>
</dbReference>
<evidence type="ECO:0000256" key="4">
    <source>
        <dbReference type="ARBA" id="ARBA00034617"/>
    </source>
</evidence>
<keyword evidence="8" id="KW-1133">Transmembrane helix</keyword>
<feature type="compositionally biased region" description="Acidic residues" evidence="7">
    <location>
        <begin position="220"/>
        <end position="231"/>
    </location>
</feature>
<dbReference type="GO" id="GO:0005737">
    <property type="term" value="C:cytoplasm"/>
    <property type="evidence" value="ECO:0007669"/>
    <property type="project" value="TreeGrafter"/>
</dbReference>
<dbReference type="SMART" id="SM00490">
    <property type="entry name" value="HELICc"/>
    <property type="match status" value="1"/>
</dbReference>
<keyword evidence="6" id="KW-0862">Zinc</keyword>
<feature type="domain" description="Helicase ATP-binding" evidence="10">
    <location>
        <begin position="1172"/>
        <end position="1321"/>
    </location>
</feature>
<evidence type="ECO:0000259" key="10">
    <source>
        <dbReference type="PROSITE" id="PS51192"/>
    </source>
</evidence>
<comment type="similarity">
    <text evidence="1">Belongs to the helicase family. RecQ subfamily.</text>
</comment>
<accession>A0A6A4GFC6</accession>
<dbReference type="InterPro" id="IPR011545">
    <property type="entry name" value="DEAD/DEAH_box_helicase_dom"/>
</dbReference>
<dbReference type="EC" id="5.6.2.4" evidence="5"/>
<dbReference type="GO" id="GO:0008270">
    <property type="term" value="F:zinc ion binding"/>
    <property type="evidence" value="ECO:0007669"/>
    <property type="project" value="UniProtKB-KW"/>
</dbReference>
<dbReference type="GO" id="GO:0043138">
    <property type="term" value="F:3'-5' DNA helicase activity"/>
    <property type="evidence" value="ECO:0007669"/>
    <property type="project" value="UniProtKB-EC"/>
</dbReference>
<dbReference type="Proteomes" id="UP000799118">
    <property type="component" value="Unassembled WGS sequence"/>
</dbReference>
<keyword evidence="2" id="KW-0547">Nucleotide-binding</keyword>
<dbReference type="PROSITE" id="PS50157">
    <property type="entry name" value="ZINC_FINGER_C2H2_2"/>
    <property type="match status" value="1"/>
</dbReference>
<dbReference type="SMART" id="SM00487">
    <property type="entry name" value="DEXDc"/>
    <property type="match status" value="1"/>
</dbReference>
<feature type="transmembrane region" description="Helical" evidence="8">
    <location>
        <begin position="1293"/>
        <end position="1313"/>
    </location>
</feature>